<feature type="compositionally biased region" description="Basic and acidic residues" evidence="19">
    <location>
        <begin position="42"/>
        <end position="61"/>
    </location>
</feature>
<evidence type="ECO:0000256" key="10">
    <source>
        <dbReference type="ARBA" id="ARBA00047863"/>
    </source>
</evidence>
<evidence type="ECO:0000256" key="18">
    <source>
        <dbReference type="SAM" id="Coils"/>
    </source>
</evidence>
<dbReference type="GO" id="GO:0012505">
    <property type="term" value="C:endomembrane system"/>
    <property type="evidence" value="ECO:0007669"/>
    <property type="project" value="UniProtKB-SubCell"/>
</dbReference>
<feature type="coiled-coil region" evidence="18">
    <location>
        <begin position="334"/>
        <end position="379"/>
    </location>
</feature>
<comment type="catalytic activity">
    <reaction evidence="9">
        <text>13-octadecanoyloxy-octadecanoate + H2O = 13-hydroxy-octadecanoate + octadecanoate + H(+)</text>
        <dbReference type="Rhea" id="RHEA:52084"/>
        <dbReference type="ChEBI" id="CHEBI:15377"/>
        <dbReference type="ChEBI" id="CHEBI:15378"/>
        <dbReference type="ChEBI" id="CHEBI:25629"/>
        <dbReference type="ChEBI" id="CHEBI:136304"/>
        <dbReference type="ChEBI" id="CHEBI:136335"/>
    </reaction>
    <physiologicalReaction direction="left-to-right" evidence="9">
        <dbReference type="Rhea" id="RHEA:52085"/>
    </physiologicalReaction>
</comment>
<evidence type="ECO:0000313" key="22">
    <source>
        <dbReference type="EMBL" id="CAH2261602.1"/>
    </source>
</evidence>
<keyword evidence="5 20" id="KW-1133">Transmembrane helix</keyword>
<protein>
    <submittedName>
        <fullName evidence="22">Jg13661 protein</fullName>
    </submittedName>
</protein>
<feature type="coiled-coil region" evidence="18">
    <location>
        <begin position="242"/>
        <end position="308"/>
    </location>
</feature>
<keyword evidence="4 20" id="KW-0812">Transmembrane</keyword>
<dbReference type="Pfam" id="PF04750">
    <property type="entry name" value="Far-17a_AIG1"/>
    <property type="match status" value="1"/>
</dbReference>
<evidence type="ECO:0000313" key="23">
    <source>
        <dbReference type="Proteomes" id="UP000838756"/>
    </source>
</evidence>
<feature type="transmembrane region" description="Helical" evidence="20">
    <location>
        <begin position="792"/>
        <end position="812"/>
    </location>
</feature>
<keyword evidence="23" id="KW-1185">Reference proteome</keyword>
<feature type="domain" description="Dynein regulatory complex protein 1/2 N-terminal" evidence="21">
    <location>
        <begin position="92"/>
        <end position="193"/>
    </location>
</feature>
<evidence type="ECO:0000256" key="2">
    <source>
        <dbReference type="ARBA" id="ARBA00004127"/>
    </source>
</evidence>
<feature type="transmembrane region" description="Helical" evidence="20">
    <location>
        <begin position="763"/>
        <end position="780"/>
    </location>
</feature>
<dbReference type="InterPro" id="IPR006838">
    <property type="entry name" value="ADTRP_AIG1"/>
</dbReference>
<comment type="similarity">
    <text evidence="3">Belongs to the AIG1 family.</text>
</comment>
<comment type="catalytic activity">
    <reaction evidence="17">
        <text>12-(9Z-hexadecenoyloxy)-octadecanoate + H2O = 12-hydroxyoctadecanoate + (9Z)-hexadecenoate + H(+)</text>
        <dbReference type="Rhea" id="RHEA:52072"/>
        <dbReference type="ChEBI" id="CHEBI:15377"/>
        <dbReference type="ChEBI" id="CHEBI:15378"/>
        <dbReference type="ChEBI" id="CHEBI:32372"/>
        <dbReference type="ChEBI" id="CHEBI:84201"/>
        <dbReference type="ChEBI" id="CHEBI:136312"/>
    </reaction>
    <physiologicalReaction direction="left-to-right" evidence="17">
        <dbReference type="Rhea" id="RHEA:52073"/>
    </physiologicalReaction>
</comment>
<dbReference type="InterPro" id="IPR039750">
    <property type="entry name" value="DRC1/DRC2"/>
</dbReference>
<dbReference type="PANTHER" id="PTHR21625">
    <property type="entry name" value="NYD-SP28 PROTEIN"/>
    <property type="match status" value="1"/>
</dbReference>
<dbReference type="PANTHER" id="PTHR21625:SF1">
    <property type="entry name" value="DYNEIN REGULATORY COMPLEX PROTEIN 1"/>
    <property type="match status" value="1"/>
</dbReference>
<comment type="catalytic activity">
    <reaction evidence="10">
        <text>9-hexadecanoyloxy-octadecanoate + H2O = 9-hydroxy-octadecanoate + hexadecanoate + H(+)</text>
        <dbReference type="Rhea" id="RHEA:52052"/>
        <dbReference type="ChEBI" id="CHEBI:7896"/>
        <dbReference type="ChEBI" id="CHEBI:15377"/>
        <dbReference type="ChEBI" id="CHEBI:15378"/>
        <dbReference type="ChEBI" id="CHEBI:83670"/>
        <dbReference type="ChEBI" id="CHEBI:136286"/>
    </reaction>
    <physiologicalReaction direction="left-to-right" evidence="10">
        <dbReference type="Rhea" id="RHEA:52053"/>
    </physiologicalReaction>
</comment>
<dbReference type="Pfam" id="PF14772">
    <property type="entry name" value="NYD-SP28"/>
    <property type="match status" value="1"/>
</dbReference>
<evidence type="ECO:0000256" key="16">
    <source>
        <dbReference type="ARBA" id="ARBA00049322"/>
    </source>
</evidence>
<dbReference type="Proteomes" id="UP000838756">
    <property type="component" value="Unassembled WGS sequence"/>
</dbReference>
<keyword evidence="7 20" id="KW-0472">Membrane</keyword>
<reference evidence="22" key="1">
    <citation type="submission" date="2022-03" db="EMBL/GenBank/DDBJ databases">
        <authorList>
            <person name="Lindestad O."/>
        </authorList>
    </citation>
    <scope>NUCLEOTIDE SEQUENCE</scope>
</reference>
<dbReference type="GO" id="GO:0016020">
    <property type="term" value="C:membrane"/>
    <property type="evidence" value="ECO:0007669"/>
    <property type="project" value="InterPro"/>
</dbReference>
<comment type="catalytic activity">
    <reaction evidence="15">
        <text>13-(9Z-octadecenoyloxy)-octadecanoate + H2O = 13-hydroxy-octadecanoate + (9Z)-octadecenoate + H(+)</text>
        <dbReference type="Rhea" id="RHEA:52064"/>
        <dbReference type="ChEBI" id="CHEBI:15377"/>
        <dbReference type="ChEBI" id="CHEBI:15378"/>
        <dbReference type="ChEBI" id="CHEBI:30823"/>
        <dbReference type="ChEBI" id="CHEBI:136303"/>
        <dbReference type="ChEBI" id="CHEBI:136304"/>
    </reaction>
    <physiologicalReaction direction="left-to-right" evidence="15">
        <dbReference type="Rhea" id="RHEA:52065"/>
    </physiologicalReaction>
</comment>
<feature type="transmembrane region" description="Helical" evidence="20">
    <location>
        <begin position="724"/>
        <end position="743"/>
    </location>
</feature>
<evidence type="ECO:0000256" key="11">
    <source>
        <dbReference type="ARBA" id="ARBA00048680"/>
    </source>
</evidence>
<organism evidence="22 23">
    <name type="scientific">Pararge aegeria aegeria</name>
    <dbReference type="NCBI Taxonomy" id="348720"/>
    <lineage>
        <taxon>Eukaryota</taxon>
        <taxon>Metazoa</taxon>
        <taxon>Ecdysozoa</taxon>
        <taxon>Arthropoda</taxon>
        <taxon>Hexapoda</taxon>
        <taxon>Insecta</taxon>
        <taxon>Pterygota</taxon>
        <taxon>Neoptera</taxon>
        <taxon>Endopterygota</taxon>
        <taxon>Lepidoptera</taxon>
        <taxon>Glossata</taxon>
        <taxon>Ditrysia</taxon>
        <taxon>Papilionoidea</taxon>
        <taxon>Nymphalidae</taxon>
        <taxon>Satyrinae</taxon>
        <taxon>Satyrini</taxon>
        <taxon>Parargina</taxon>
        <taxon>Pararge</taxon>
    </lineage>
</organism>
<evidence type="ECO:0000256" key="12">
    <source>
        <dbReference type="ARBA" id="ARBA00048701"/>
    </source>
</evidence>
<dbReference type="EMBL" id="CAKXAJ010026200">
    <property type="protein sequence ID" value="CAH2261602.1"/>
    <property type="molecule type" value="Genomic_DNA"/>
</dbReference>
<evidence type="ECO:0000256" key="20">
    <source>
        <dbReference type="SAM" id="Phobius"/>
    </source>
</evidence>
<comment type="catalytic activity">
    <reaction evidence="13">
        <text>9-(9Z-octadecenoyloxy)-octadecanoate + H2O = 9-hydroxy-octadecanoate + (9Z)-octadecenoate + H(+)</text>
        <dbReference type="Rhea" id="RHEA:52048"/>
        <dbReference type="ChEBI" id="CHEBI:15377"/>
        <dbReference type="ChEBI" id="CHEBI:15378"/>
        <dbReference type="ChEBI" id="CHEBI:30823"/>
        <dbReference type="ChEBI" id="CHEBI:136282"/>
        <dbReference type="ChEBI" id="CHEBI:136286"/>
    </reaction>
    <physiologicalReaction direction="left-to-right" evidence="13">
        <dbReference type="Rhea" id="RHEA:52049"/>
    </physiologicalReaction>
</comment>
<evidence type="ECO:0000256" key="8">
    <source>
        <dbReference type="ARBA" id="ARBA00047368"/>
    </source>
</evidence>
<evidence type="ECO:0000256" key="7">
    <source>
        <dbReference type="ARBA" id="ARBA00023136"/>
    </source>
</evidence>
<gene>
    <name evidence="22" type="primary">jg13661</name>
    <name evidence="22" type="ORF">PAEG_LOCUS23968</name>
</gene>
<dbReference type="GO" id="GO:0005858">
    <property type="term" value="C:axonemal dynein complex"/>
    <property type="evidence" value="ECO:0007669"/>
    <property type="project" value="InterPro"/>
</dbReference>
<evidence type="ECO:0000256" key="3">
    <source>
        <dbReference type="ARBA" id="ARBA00009300"/>
    </source>
</evidence>
<feature type="coiled-coil region" evidence="18">
    <location>
        <begin position="106"/>
        <end position="181"/>
    </location>
</feature>
<dbReference type="GO" id="GO:0003352">
    <property type="term" value="P:regulation of cilium movement"/>
    <property type="evidence" value="ECO:0007669"/>
    <property type="project" value="TreeGrafter"/>
</dbReference>
<evidence type="ECO:0000256" key="1">
    <source>
        <dbReference type="ARBA" id="ARBA00000923"/>
    </source>
</evidence>
<evidence type="ECO:0000256" key="9">
    <source>
        <dbReference type="ARBA" id="ARBA00047427"/>
    </source>
</evidence>
<dbReference type="AlphaFoldDB" id="A0A8S4SFZ7"/>
<comment type="catalytic activity">
    <reaction evidence="1">
        <text>9-(9Z-hexadecenoyloxy)-octadecanoate + H2O = (9Z)-hexadecenoate + 9-hydroxy-octadecanoate + H(+)</text>
        <dbReference type="Rhea" id="RHEA:52068"/>
        <dbReference type="ChEBI" id="CHEBI:15377"/>
        <dbReference type="ChEBI" id="CHEBI:15378"/>
        <dbReference type="ChEBI" id="CHEBI:32372"/>
        <dbReference type="ChEBI" id="CHEBI:136286"/>
        <dbReference type="ChEBI" id="CHEBI:136309"/>
    </reaction>
    <physiologicalReaction direction="left-to-right" evidence="1">
        <dbReference type="Rhea" id="RHEA:52069"/>
    </physiologicalReaction>
</comment>
<feature type="region of interest" description="Disordered" evidence="19">
    <location>
        <begin position="1"/>
        <end position="65"/>
    </location>
</feature>
<evidence type="ECO:0000256" key="6">
    <source>
        <dbReference type="ARBA" id="ARBA00023054"/>
    </source>
</evidence>
<evidence type="ECO:0000256" key="17">
    <source>
        <dbReference type="ARBA" id="ARBA00049428"/>
    </source>
</evidence>
<dbReference type="GO" id="GO:0060285">
    <property type="term" value="P:cilium-dependent cell motility"/>
    <property type="evidence" value="ECO:0007669"/>
    <property type="project" value="TreeGrafter"/>
</dbReference>
<comment type="caution">
    <text evidence="22">The sequence shown here is derived from an EMBL/GenBank/DDBJ whole genome shotgun (WGS) entry which is preliminary data.</text>
</comment>
<keyword evidence="6 18" id="KW-0175">Coiled coil</keyword>
<accession>A0A8S4SFZ7</accession>
<comment type="catalytic activity">
    <reaction evidence="12">
        <text>12-(9Z-octadecenoyloxy)-octadecanoate + H2O = 12-hydroxyoctadecanoate + (9Z)-octadecenoate + H(+)</text>
        <dbReference type="Rhea" id="RHEA:52060"/>
        <dbReference type="ChEBI" id="CHEBI:15377"/>
        <dbReference type="ChEBI" id="CHEBI:15378"/>
        <dbReference type="ChEBI" id="CHEBI:30823"/>
        <dbReference type="ChEBI" id="CHEBI:84201"/>
        <dbReference type="ChEBI" id="CHEBI:136302"/>
    </reaction>
    <physiologicalReaction direction="left-to-right" evidence="12">
        <dbReference type="Rhea" id="RHEA:52061"/>
    </physiologicalReaction>
</comment>
<comment type="subcellular location">
    <subcellularLocation>
        <location evidence="2">Endomembrane system</location>
        <topology evidence="2">Multi-pass membrane protein</topology>
    </subcellularLocation>
</comment>
<evidence type="ECO:0000256" key="19">
    <source>
        <dbReference type="SAM" id="MobiDB-lite"/>
    </source>
</evidence>
<dbReference type="InterPro" id="IPR039505">
    <property type="entry name" value="DRC1/2_N"/>
</dbReference>
<evidence type="ECO:0000256" key="14">
    <source>
        <dbReference type="ARBA" id="ARBA00049221"/>
    </source>
</evidence>
<evidence type="ECO:0000256" key="15">
    <source>
        <dbReference type="ARBA" id="ARBA00049296"/>
    </source>
</evidence>
<comment type="catalytic activity">
    <reaction evidence="8">
        <text>12-hexadecanoyloxy-octadecanoate + H2O = 12-hydroxyoctadecanoate + hexadecanoate + H(+)</text>
        <dbReference type="Rhea" id="RHEA:52056"/>
        <dbReference type="ChEBI" id="CHEBI:7896"/>
        <dbReference type="ChEBI" id="CHEBI:15377"/>
        <dbReference type="ChEBI" id="CHEBI:15378"/>
        <dbReference type="ChEBI" id="CHEBI:83677"/>
        <dbReference type="ChEBI" id="CHEBI:84201"/>
    </reaction>
    <physiologicalReaction direction="left-to-right" evidence="8">
        <dbReference type="Rhea" id="RHEA:52057"/>
    </physiologicalReaction>
</comment>
<evidence type="ECO:0000256" key="5">
    <source>
        <dbReference type="ARBA" id="ARBA00022989"/>
    </source>
</evidence>
<comment type="catalytic activity">
    <reaction evidence="16">
        <text>13-(9Z-hexadecenoyloxy)-octadecanoate + H2O = 13-hydroxy-octadecanoate + (9Z)-hexadecenoate + H(+)</text>
        <dbReference type="Rhea" id="RHEA:52076"/>
        <dbReference type="ChEBI" id="CHEBI:15377"/>
        <dbReference type="ChEBI" id="CHEBI:15378"/>
        <dbReference type="ChEBI" id="CHEBI:32372"/>
        <dbReference type="ChEBI" id="CHEBI:136304"/>
        <dbReference type="ChEBI" id="CHEBI:136315"/>
    </reaction>
    <physiologicalReaction direction="left-to-right" evidence="16">
        <dbReference type="Rhea" id="RHEA:52077"/>
    </physiologicalReaction>
</comment>
<sequence length="873" mass="100129">MAGQFGRYDDDEDDVLAPKEPQVTSQDPNERKAGRALRIKRRQEALKRAEQPTEETFKEEEPGPIEQATTAAAEELQRLALDGAAKVTNVKVTTDEREVVRRSLFSEKMQYSLEKLEMEAADAQTQYDAITANWDVMFEIKDPLDIEASIKEQKGKCDELLAQKDQLIDELKSDLKKMDMAYYEDLDKQDKDIKELSDRIEKQITIMQRAYEKQLFLIEQAITIEREVLVDHNNKRWEALYKQRDKEEVAHLEYKLEQLEEHKLEVEAIMWDHHAQYREAKIELETLIQELQKELEKLKATCVINTEKIGYTYQVLKKREEENVFVRSQQKRKLNKMSDMANSLRSKIRKAAEDGALEEIKADAEIVKLMQAMDDLEKKCRHFSHVNNYKFSQVWRMSAARCGALMRRVRVAEVALHAHILAEPPPQAPPPPPKSPLAKYDVPVINPNASEVNTPASKVAEEAKENLVRHILQLVADNTGFLVEDRLLKLIEKYPLTSRNLCTLDSIFMALEIQAEEDIELLCKIFLNYAFCPICIGLEAASDIMDGSTIAVREGHALSADDQLLMAEADEIMQKCGDPKVSLATAESTSEAGSLAGRRGRGVTVSSQPTLVSSKKSNPFLCPLGHNLEIESMQVLTALNEFMAVFVPPDKRKLYDIFTKMLVLRIGKKYTRRLVQFTEIIKCYLCYKMLLTVYFTVAVINDLAGTNESSPSNKPLVRRTKDVLFSALAFPLAMFVGVTFWGIYAVDRELILPKMMDAYFPTWLNHVMHSNIVVFTIVELATSFRMYPKRKFGLSILTTFMLFYVIWIHFIYFKTGSWVYPILSVLNWPLRIFFYLFSLGFVCGLYTLGESLNQSIWAKEVEYTVKSEKKKAK</sequence>
<comment type="catalytic activity">
    <reaction evidence="11">
        <text>12-octadecanoyloxy-octadecanoate + H2O = 12-hydroxyoctadecanoate + octadecanoate + H(+)</text>
        <dbReference type="Rhea" id="RHEA:52080"/>
        <dbReference type="ChEBI" id="CHEBI:15377"/>
        <dbReference type="ChEBI" id="CHEBI:15378"/>
        <dbReference type="ChEBI" id="CHEBI:25629"/>
        <dbReference type="ChEBI" id="CHEBI:84201"/>
        <dbReference type="ChEBI" id="CHEBI:136330"/>
    </reaction>
    <physiologicalReaction direction="left-to-right" evidence="11">
        <dbReference type="Rhea" id="RHEA:52081"/>
    </physiologicalReaction>
</comment>
<dbReference type="GO" id="GO:0070286">
    <property type="term" value="P:axonemal dynein complex assembly"/>
    <property type="evidence" value="ECO:0007669"/>
    <property type="project" value="InterPro"/>
</dbReference>
<evidence type="ECO:0000256" key="4">
    <source>
        <dbReference type="ARBA" id="ARBA00022692"/>
    </source>
</evidence>
<comment type="catalytic activity">
    <reaction evidence="14">
        <text>9-octadecanoyloxy-octadecanoate + H2O = 9-hydroxy-octadecanoate + octadecanoate + H(+)</text>
        <dbReference type="Rhea" id="RHEA:52096"/>
        <dbReference type="ChEBI" id="CHEBI:15377"/>
        <dbReference type="ChEBI" id="CHEBI:15378"/>
        <dbReference type="ChEBI" id="CHEBI:25629"/>
        <dbReference type="ChEBI" id="CHEBI:136286"/>
        <dbReference type="ChEBI" id="CHEBI:136373"/>
    </reaction>
    <physiologicalReaction direction="left-to-right" evidence="14">
        <dbReference type="Rhea" id="RHEA:52097"/>
    </physiologicalReaction>
</comment>
<evidence type="ECO:0000256" key="13">
    <source>
        <dbReference type="ARBA" id="ARBA00048800"/>
    </source>
</evidence>
<evidence type="ECO:0000259" key="21">
    <source>
        <dbReference type="Pfam" id="PF14772"/>
    </source>
</evidence>
<dbReference type="OrthoDB" id="10260459at2759"/>
<feature type="transmembrane region" description="Helical" evidence="20">
    <location>
        <begin position="832"/>
        <end position="849"/>
    </location>
</feature>
<proteinExistence type="inferred from homology"/>
<name>A0A8S4SFZ7_9NEOP</name>